<dbReference type="AlphaFoldDB" id="A0A6J6WAM1"/>
<accession>A0A6J6WAM1</accession>
<reference evidence="1" key="1">
    <citation type="submission" date="2020-05" db="EMBL/GenBank/DDBJ databases">
        <authorList>
            <person name="Chiriac C."/>
            <person name="Salcher M."/>
            <person name="Ghai R."/>
            <person name="Kavagutti S V."/>
        </authorList>
    </citation>
    <scope>NUCLEOTIDE SEQUENCE</scope>
</reference>
<organism evidence="1">
    <name type="scientific">freshwater metagenome</name>
    <dbReference type="NCBI Taxonomy" id="449393"/>
    <lineage>
        <taxon>unclassified sequences</taxon>
        <taxon>metagenomes</taxon>
        <taxon>ecological metagenomes</taxon>
    </lineage>
</organism>
<dbReference type="EMBL" id="CAFAAB010000054">
    <property type="protein sequence ID" value="CAB4781991.1"/>
    <property type="molecule type" value="Genomic_DNA"/>
</dbReference>
<evidence type="ECO:0000313" key="1">
    <source>
        <dbReference type="EMBL" id="CAB4781991.1"/>
    </source>
</evidence>
<protein>
    <submittedName>
        <fullName evidence="1">Unannotated protein</fullName>
    </submittedName>
</protein>
<gene>
    <name evidence="1" type="ORF">UFOPK2958_00604</name>
</gene>
<sequence length="63" mass="6847">MASGDGIKTKSFGSLKEEIEFDYSIALNARVGRQPGGVIFDEGLHYGRFKLGGVIENVMVNVK</sequence>
<proteinExistence type="predicted"/>
<name>A0A6J6WAM1_9ZZZZ</name>